<proteinExistence type="predicted"/>
<dbReference type="InterPro" id="IPR043128">
    <property type="entry name" value="Rev_trsase/Diguanyl_cyclase"/>
</dbReference>
<organism evidence="2">
    <name type="scientific">Ananas comosus var. bracteatus</name>
    <name type="common">red pineapple</name>
    <dbReference type="NCBI Taxonomy" id="296719"/>
    <lineage>
        <taxon>Eukaryota</taxon>
        <taxon>Viridiplantae</taxon>
        <taxon>Streptophyta</taxon>
        <taxon>Embryophyta</taxon>
        <taxon>Tracheophyta</taxon>
        <taxon>Spermatophyta</taxon>
        <taxon>Magnoliopsida</taxon>
        <taxon>Liliopsida</taxon>
        <taxon>Poales</taxon>
        <taxon>Bromeliaceae</taxon>
        <taxon>Bromelioideae</taxon>
        <taxon>Ananas</taxon>
    </lineage>
</organism>
<dbReference type="AlphaFoldDB" id="A0A6V7PH08"/>
<dbReference type="PANTHER" id="PTHR24559:SF444">
    <property type="entry name" value="REVERSE TRANSCRIPTASE DOMAIN-CONTAINING PROTEIN"/>
    <property type="match status" value="1"/>
</dbReference>
<name>A0A6V7PH08_ANACO</name>
<dbReference type="Pfam" id="PF00078">
    <property type="entry name" value="RVT_1"/>
    <property type="match status" value="1"/>
</dbReference>
<dbReference type="InterPro" id="IPR053134">
    <property type="entry name" value="RNA-dir_DNA_polymerase"/>
</dbReference>
<accession>A0A6V7PH08</accession>
<reference evidence="2" key="1">
    <citation type="submission" date="2020-07" db="EMBL/GenBank/DDBJ databases">
        <authorList>
            <person name="Lin J."/>
        </authorList>
    </citation>
    <scope>NUCLEOTIDE SEQUENCE</scope>
</reference>
<evidence type="ECO:0000259" key="1">
    <source>
        <dbReference type="PROSITE" id="PS50878"/>
    </source>
</evidence>
<feature type="domain" description="Reverse transcriptase" evidence="1">
    <location>
        <begin position="1"/>
        <end position="186"/>
    </location>
</feature>
<gene>
    <name evidence="2" type="ORF">CB5_LOCUS13352</name>
</gene>
<dbReference type="InterPro" id="IPR043502">
    <property type="entry name" value="DNA/RNA_pol_sf"/>
</dbReference>
<dbReference type="SUPFAM" id="SSF56672">
    <property type="entry name" value="DNA/RNA polymerases"/>
    <property type="match status" value="1"/>
</dbReference>
<evidence type="ECO:0000313" key="2">
    <source>
        <dbReference type="EMBL" id="CAD1830141.1"/>
    </source>
</evidence>
<protein>
    <recommendedName>
        <fullName evidence="1">Reverse transcriptase domain-containing protein</fullName>
    </recommendedName>
</protein>
<dbReference type="PROSITE" id="PS50878">
    <property type="entry name" value="RT_POL"/>
    <property type="match status" value="1"/>
</dbReference>
<dbReference type="PANTHER" id="PTHR24559">
    <property type="entry name" value="TRANSPOSON TY3-I GAG-POL POLYPROTEIN"/>
    <property type="match status" value="1"/>
</dbReference>
<sequence length="219" mass="25607">MQDYTTDFRHQALVLGISLEDPQVFRKYTAGLQESINDELYLFDVRDIAWASQIAMNMSRIDARSSIQSLDRRRKTNVVNAQRQRSGSERMTLEDSVQDSTRLVMPFGLCNALATFMRLMNDVLCPFLDDFVIVYVDDILIYSRSWKEHLAYVKKVFMLLEEHQLWLNPKKCKFDKQSLVYLRLVVGRSELQIDPDKGAQKNYLTYDKELLALQQAVKH</sequence>
<dbReference type="CDD" id="cd01647">
    <property type="entry name" value="RT_LTR"/>
    <property type="match status" value="1"/>
</dbReference>
<dbReference type="FunFam" id="3.30.70.270:FF:000003">
    <property type="entry name" value="Transposon Ty3-G Gag-Pol polyprotein"/>
    <property type="match status" value="1"/>
</dbReference>
<dbReference type="InterPro" id="IPR000477">
    <property type="entry name" value="RT_dom"/>
</dbReference>
<dbReference type="Gene3D" id="3.30.70.270">
    <property type="match status" value="1"/>
</dbReference>
<dbReference type="EMBL" id="LR862148">
    <property type="protein sequence ID" value="CAD1830141.1"/>
    <property type="molecule type" value="Genomic_DNA"/>
</dbReference>